<evidence type="ECO:0000259" key="2">
    <source>
        <dbReference type="Pfam" id="PF13439"/>
    </source>
</evidence>
<dbReference type="SUPFAM" id="SSF53756">
    <property type="entry name" value="UDP-Glycosyltransferase/glycogen phosphorylase"/>
    <property type="match status" value="1"/>
</dbReference>
<name>A0A517ZD82_9PLAN</name>
<organism evidence="3 4">
    <name type="scientific">Maioricimonas rarisocia</name>
    <dbReference type="NCBI Taxonomy" id="2528026"/>
    <lineage>
        <taxon>Bacteria</taxon>
        <taxon>Pseudomonadati</taxon>
        <taxon>Planctomycetota</taxon>
        <taxon>Planctomycetia</taxon>
        <taxon>Planctomycetales</taxon>
        <taxon>Planctomycetaceae</taxon>
        <taxon>Maioricimonas</taxon>
    </lineage>
</organism>
<dbReference type="EC" id="2.4.1.246" evidence="3"/>
<dbReference type="Pfam" id="PF13439">
    <property type="entry name" value="Glyco_transf_4"/>
    <property type="match status" value="1"/>
</dbReference>
<dbReference type="EMBL" id="CP036275">
    <property type="protein sequence ID" value="QDU40419.1"/>
    <property type="molecule type" value="Genomic_DNA"/>
</dbReference>
<keyword evidence="4" id="KW-1185">Reference proteome</keyword>
<sequence length="385" mass="42791">MRIALVAHRFGGPTGGIERAVEELARRLCSDHEVHVFTQQFDAPEIADSVVHHPIPQLTRRWSLNLLWFFLLSRYYVSREQFDVIHLHCPAWIPEAISTCHGHPRAGIEAYRKIAGQYSRKEFRRRARRFRLCQPILEYNYKPRNCQAVIAVSPEVHRGLVSLCGTPEAKLHVIPNGVDASAFAAASGAQDREAIRREYGIEQEAFVFLFVGNFFHRKGLNMLIQAFAKLDDASCRLMVVGGDEKSVTWASELSAEYGAGDRVVFCGMQRDVPRYYAASDAFVFPSIYEPFGLVVLEAMASGLPVVSGRTGVSEEVVETGVNGLLVDNVADCGELARAMAVLSQAPADAKEMGRQARESAKRFSWDASVASTVELYEQVVGLRGK</sequence>
<dbReference type="InterPro" id="IPR001296">
    <property type="entry name" value="Glyco_trans_1"/>
</dbReference>
<protein>
    <submittedName>
        <fullName evidence="3">Mannosylfructose-phosphate synthase</fullName>
        <ecNumber evidence="3">2.4.1.246</ecNumber>
    </submittedName>
</protein>
<gene>
    <name evidence="3" type="primary">mfpsA_3</name>
    <name evidence="3" type="ORF">Mal4_47750</name>
</gene>
<dbReference type="Gene3D" id="3.40.50.2000">
    <property type="entry name" value="Glycogen Phosphorylase B"/>
    <property type="match status" value="2"/>
</dbReference>
<dbReference type="PANTHER" id="PTHR45947:SF3">
    <property type="entry name" value="SULFOQUINOVOSYL TRANSFERASE SQD2"/>
    <property type="match status" value="1"/>
</dbReference>
<proteinExistence type="predicted"/>
<dbReference type="InterPro" id="IPR028098">
    <property type="entry name" value="Glyco_trans_4-like_N"/>
</dbReference>
<dbReference type="AlphaFoldDB" id="A0A517ZD82"/>
<dbReference type="CDD" id="cd03801">
    <property type="entry name" value="GT4_PimA-like"/>
    <property type="match status" value="1"/>
</dbReference>
<dbReference type="GO" id="GO:0103011">
    <property type="term" value="F:mannosylfructose-phosphate synthase activity"/>
    <property type="evidence" value="ECO:0007669"/>
    <property type="project" value="UniProtKB-EC"/>
</dbReference>
<keyword evidence="3" id="KW-0808">Transferase</keyword>
<dbReference type="RefSeq" id="WP_197443741.1">
    <property type="nucleotide sequence ID" value="NZ_CP036275.1"/>
</dbReference>
<dbReference type="Proteomes" id="UP000320496">
    <property type="component" value="Chromosome"/>
</dbReference>
<evidence type="ECO:0000313" key="3">
    <source>
        <dbReference type="EMBL" id="QDU40419.1"/>
    </source>
</evidence>
<feature type="domain" description="Glycosyl transferase family 1" evidence="1">
    <location>
        <begin position="191"/>
        <end position="358"/>
    </location>
</feature>
<dbReference type="KEGG" id="mri:Mal4_47750"/>
<dbReference type="PANTHER" id="PTHR45947">
    <property type="entry name" value="SULFOQUINOVOSYL TRANSFERASE SQD2"/>
    <property type="match status" value="1"/>
</dbReference>
<reference evidence="3 4" key="1">
    <citation type="submission" date="2019-02" db="EMBL/GenBank/DDBJ databases">
        <title>Deep-cultivation of Planctomycetes and their phenomic and genomic characterization uncovers novel biology.</title>
        <authorList>
            <person name="Wiegand S."/>
            <person name="Jogler M."/>
            <person name="Boedeker C."/>
            <person name="Pinto D."/>
            <person name="Vollmers J."/>
            <person name="Rivas-Marin E."/>
            <person name="Kohn T."/>
            <person name="Peeters S.H."/>
            <person name="Heuer A."/>
            <person name="Rast P."/>
            <person name="Oberbeckmann S."/>
            <person name="Bunk B."/>
            <person name="Jeske O."/>
            <person name="Meyerdierks A."/>
            <person name="Storesund J.E."/>
            <person name="Kallscheuer N."/>
            <person name="Luecker S."/>
            <person name="Lage O.M."/>
            <person name="Pohl T."/>
            <person name="Merkel B.J."/>
            <person name="Hornburger P."/>
            <person name="Mueller R.-W."/>
            <person name="Bruemmer F."/>
            <person name="Labrenz M."/>
            <person name="Spormann A.M."/>
            <person name="Op den Camp H."/>
            <person name="Overmann J."/>
            <person name="Amann R."/>
            <person name="Jetten M.S.M."/>
            <person name="Mascher T."/>
            <person name="Medema M.H."/>
            <person name="Devos D.P."/>
            <person name="Kaster A.-K."/>
            <person name="Ovreas L."/>
            <person name="Rohde M."/>
            <person name="Galperin M.Y."/>
            <person name="Jogler C."/>
        </authorList>
    </citation>
    <scope>NUCLEOTIDE SEQUENCE [LARGE SCALE GENOMIC DNA]</scope>
    <source>
        <strain evidence="3 4">Mal4</strain>
    </source>
</reference>
<accession>A0A517ZD82</accession>
<feature type="domain" description="Glycosyltransferase subfamily 4-like N-terminal" evidence="2">
    <location>
        <begin position="15"/>
        <end position="180"/>
    </location>
</feature>
<dbReference type="InterPro" id="IPR050194">
    <property type="entry name" value="Glycosyltransferase_grp1"/>
</dbReference>
<dbReference type="Pfam" id="PF00534">
    <property type="entry name" value="Glycos_transf_1"/>
    <property type="match status" value="1"/>
</dbReference>
<evidence type="ECO:0000313" key="4">
    <source>
        <dbReference type="Proteomes" id="UP000320496"/>
    </source>
</evidence>
<keyword evidence="3" id="KW-0328">Glycosyltransferase</keyword>
<evidence type="ECO:0000259" key="1">
    <source>
        <dbReference type="Pfam" id="PF00534"/>
    </source>
</evidence>